<gene>
    <name evidence="1" type="ORF">EV148_101332</name>
</gene>
<organism evidence="1 2">
    <name type="scientific">Dokdonella fugitiva</name>
    <dbReference type="NCBI Taxonomy" id="328517"/>
    <lineage>
        <taxon>Bacteria</taxon>
        <taxon>Pseudomonadati</taxon>
        <taxon>Pseudomonadota</taxon>
        <taxon>Gammaproteobacteria</taxon>
        <taxon>Lysobacterales</taxon>
        <taxon>Rhodanobacteraceae</taxon>
        <taxon>Dokdonella</taxon>
    </lineage>
</organism>
<dbReference type="Proteomes" id="UP000294862">
    <property type="component" value="Unassembled WGS sequence"/>
</dbReference>
<dbReference type="EMBL" id="SLWQ01000001">
    <property type="protein sequence ID" value="TCO42925.1"/>
    <property type="molecule type" value="Genomic_DNA"/>
</dbReference>
<proteinExistence type="predicted"/>
<reference evidence="1 2" key="1">
    <citation type="journal article" date="2015" name="Stand. Genomic Sci.">
        <title>Genomic Encyclopedia of Bacterial and Archaeal Type Strains, Phase III: the genomes of soil and plant-associated and newly described type strains.</title>
        <authorList>
            <person name="Whitman W.B."/>
            <person name="Woyke T."/>
            <person name="Klenk H.P."/>
            <person name="Zhou Y."/>
            <person name="Lilburn T.G."/>
            <person name="Beck B.J."/>
            <person name="De Vos P."/>
            <person name="Vandamme P."/>
            <person name="Eisen J.A."/>
            <person name="Garrity G."/>
            <person name="Hugenholtz P."/>
            <person name="Kyrpides N.C."/>
        </authorList>
    </citation>
    <scope>NUCLEOTIDE SEQUENCE [LARGE SCALE GENOMIC DNA]</scope>
    <source>
        <strain evidence="1 2">A3</strain>
    </source>
</reference>
<protein>
    <submittedName>
        <fullName evidence="1">Uncharacterized protein</fullName>
    </submittedName>
</protein>
<accession>A0A4R2IJP6</accession>
<evidence type="ECO:0000313" key="1">
    <source>
        <dbReference type="EMBL" id="TCO42925.1"/>
    </source>
</evidence>
<sequence>MSQPMNANVFTTTDTTFATDVLQLPTPVLVDF</sequence>
<dbReference type="AlphaFoldDB" id="A0A4R2IJP6"/>
<keyword evidence="2" id="KW-1185">Reference proteome</keyword>
<evidence type="ECO:0000313" key="2">
    <source>
        <dbReference type="Proteomes" id="UP000294862"/>
    </source>
</evidence>
<name>A0A4R2IJP6_9GAMM</name>
<comment type="caution">
    <text evidence="1">The sequence shown here is derived from an EMBL/GenBank/DDBJ whole genome shotgun (WGS) entry which is preliminary data.</text>
</comment>